<evidence type="ECO:0000313" key="6">
    <source>
        <dbReference type="Proteomes" id="UP001165652"/>
    </source>
</evidence>
<organism evidence="5 6">
    <name type="scientific">Rhodoplanes tepidamans</name>
    <name type="common">Rhodoplanes cryptolactis</name>
    <dbReference type="NCBI Taxonomy" id="200616"/>
    <lineage>
        <taxon>Bacteria</taxon>
        <taxon>Pseudomonadati</taxon>
        <taxon>Pseudomonadota</taxon>
        <taxon>Alphaproteobacteria</taxon>
        <taxon>Hyphomicrobiales</taxon>
        <taxon>Nitrobacteraceae</taxon>
        <taxon>Rhodoplanes</taxon>
    </lineage>
</organism>
<keyword evidence="2" id="KW-0808">Transferase</keyword>
<dbReference type="RefSeq" id="WP_272780115.1">
    <property type="nucleotide sequence ID" value="NZ_JAQQLI010000067.1"/>
</dbReference>
<dbReference type="InterPro" id="IPR050306">
    <property type="entry name" value="PfkB_Carbo_kinase"/>
</dbReference>
<protein>
    <submittedName>
        <fullName evidence="5">Sugar kinase</fullName>
    </submittedName>
</protein>
<evidence type="ECO:0000313" key="5">
    <source>
        <dbReference type="EMBL" id="MDC7789288.1"/>
    </source>
</evidence>
<dbReference type="GO" id="GO:0016301">
    <property type="term" value="F:kinase activity"/>
    <property type="evidence" value="ECO:0007669"/>
    <property type="project" value="UniProtKB-KW"/>
</dbReference>
<dbReference type="EMBL" id="JAQQLI010000067">
    <property type="protein sequence ID" value="MDC7789288.1"/>
    <property type="molecule type" value="Genomic_DNA"/>
</dbReference>
<dbReference type="Pfam" id="PF00294">
    <property type="entry name" value="PfkB"/>
    <property type="match status" value="1"/>
</dbReference>
<feature type="domain" description="Carbohydrate kinase PfkB" evidence="4">
    <location>
        <begin position="6"/>
        <end position="311"/>
    </location>
</feature>
<dbReference type="PANTHER" id="PTHR43085:SF15">
    <property type="entry name" value="2-DEHYDRO-3-DEOXYGLUCONOKINASE"/>
    <property type="match status" value="1"/>
</dbReference>
<evidence type="ECO:0000256" key="2">
    <source>
        <dbReference type="ARBA" id="ARBA00022679"/>
    </source>
</evidence>
<comment type="caution">
    <text evidence="5">The sequence shown here is derived from an EMBL/GenBank/DDBJ whole genome shotgun (WGS) entry which is preliminary data.</text>
</comment>
<proteinExistence type="inferred from homology"/>
<dbReference type="Gene3D" id="3.40.1190.20">
    <property type="match status" value="1"/>
</dbReference>
<dbReference type="Proteomes" id="UP001165652">
    <property type="component" value="Unassembled WGS sequence"/>
</dbReference>
<evidence type="ECO:0000259" key="4">
    <source>
        <dbReference type="Pfam" id="PF00294"/>
    </source>
</evidence>
<dbReference type="PANTHER" id="PTHR43085">
    <property type="entry name" value="HEXOKINASE FAMILY MEMBER"/>
    <property type="match status" value="1"/>
</dbReference>
<reference evidence="5" key="1">
    <citation type="journal article" date="2023" name="Microbiol Resour">
        <title>Genome Sequences of Rhodoplanes serenus and Two Thermotolerant Strains, Rhodoplanes tepidamans and 'Rhodoplanes cryptolactis,' Further Refine the Genus.</title>
        <authorList>
            <person name="Rayyan A.A."/>
            <person name="Kyndt J.A."/>
        </authorList>
    </citation>
    <scope>NUCLEOTIDE SEQUENCE</scope>
    <source>
        <strain evidence="5">DSM 9987</strain>
    </source>
</reference>
<gene>
    <name evidence="5" type="ORF">PQJ73_26710</name>
</gene>
<dbReference type="InterPro" id="IPR011611">
    <property type="entry name" value="PfkB_dom"/>
</dbReference>
<reference evidence="5" key="2">
    <citation type="submission" date="2023-02" db="EMBL/GenBank/DDBJ databases">
        <authorList>
            <person name="Rayyan A."/>
            <person name="Meyer T."/>
            <person name="Kyndt J.A."/>
        </authorList>
    </citation>
    <scope>NUCLEOTIDE SEQUENCE</scope>
    <source>
        <strain evidence="5">DSM 9987</strain>
    </source>
</reference>
<sequence>MSQNRTRVVTVGEVMIELARGADGRFALSCGGDVFSTAIYLARAGVPVAHATALGDDVYSDQIVSLATAEGVDGDLILRVPGRLPALYLADTGANAAPVFHYWRDTAPAGSLFELPDWGRVAEGLLGARLIYFSGITLSLYSNEGIGRFLAIVELARQNGARVAFDGNFRPRGWTGDLGRTRAVYMEALKRVDIALPTFDDEALLWGDPSPEATIDRLQAFGIGEVVVKNGAKGALVASAGQHASQQQAQQMHAHVPVPEVVVPVDATAAGDGFNAGYLAARLSGQSPPDAAGVAHRLAAQVIRHRGAIMPRTEGAVH</sequence>
<name>A0ABT5JIT0_RHOTP</name>
<accession>A0ABT5JIT0</accession>
<dbReference type="CDD" id="cd01166">
    <property type="entry name" value="KdgK"/>
    <property type="match status" value="1"/>
</dbReference>
<dbReference type="InterPro" id="IPR029056">
    <property type="entry name" value="Ribokinase-like"/>
</dbReference>
<evidence type="ECO:0000256" key="3">
    <source>
        <dbReference type="ARBA" id="ARBA00022777"/>
    </source>
</evidence>
<keyword evidence="3 5" id="KW-0418">Kinase</keyword>
<dbReference type="SUPFAM" id="SSF53613">
    <property type="entry name" value="Ribokinase-like"/>
    <property type="match status" value="1"/>
</dbReference>
<evidence type="ECO:0000256" key="1">
    <source>
        <dbReference type="ARBA" id="ARBA00010688"/>
    </source>
</evidence>
<keyword evidence="6" id="KW-1185">Reference proteome</keyword>
<comment type="similarity">
    <text evidence="1">Belongs to the carbohydrate kinase PfkB family.</text>
</comment>